<dbReference type="Pfam" id="PF21045">
    <property type="entry name" value="INT10"/>
    <property type="match status" value="2"/>
</dbReference>
<dbReference type="AlphaFoldDB" id="A0AAV2QHT9"/>
<dbReference type="GO" id="GO:0016180">
    <property type="term" value="P:snRNA processing"/>
    <property type="evidence" value="ECO:0007669"/>
    <property type="project" value="InterPro"/>
</dbReference>
<keyword evidence="4" id="KW-0539">Nucleus</keyword>
<dbReference type="GO" id="GO:0032039">
    <property type="term" value="C:integrator complex"/>
    <property type="evidence" value="ECO:0007669"/>
    <property type="project" value="InterPro"/>
</dbReference>
<organism evidence="5 6">
    <name type="scientific">Meganyctiphanes norvegica</name>
    <name type="common">Northern krill</name>
    <name type="synonym">Thysanopoda norvegica</name>
    <dbReference type="NCBI Taxonomy" id="48144"/>
    <lineage>
        <taxon>Eukaryota</taxon>
        <taxon>Metazoa</taxon>
        <taxon>Ecdysozoa</taxon>
        <taxon>Arthropoda</taxon>
        <taxon>Crustacea</taxon>
        <taxon>Multicrustacea</taxon>
        <taxon>Malacostraca</taxon>
        <taxon>Eumalacostraca</taxon>
        <taxon>Eucarida</taxon>
        <taxon>Euphausiacea</taxon>
        <taxon>Euphausiidae</taxon>
        <taxon>Meganyctiphanes</taxon>
    </lineage>
</organism>
<evidence type="ECO:0000256" key="1">
    <source>
        <dbReference type="ARBA" id="ARBA00004123"/>
    </source>
</evidence>
<reference evidence="5 6" key="1">
    <citation type="submission" date="2024-05" db="EMBL/GenBank/DDBJ databases">
        <authorList>
            <person name="Wallberg A."/>
        </authorList>
    </citation>
    <scope>NUCLEOTIDE SEQUENCE [LARGE SCALE GENOMIC DNA]</scope>
</reference>
<comment type="subcellular location">
    <subcellularLocation>
        <location evidence="1">Nucleus</location>
    </subcellularLocation>
</comment>
<dbReference type="PANTHER" id="PTHR16055">
    <property type="entry name" value="INTEGRATOR COMPLEX SUBUNIT 10"/>
    <property type="match status" value="1"/>
</dbReference>
<feature type="non-terminal residue" evidence="5">
    <location>
        <position position="651"/>
    </location>
</feature>
<name>A0AAV2QHT9_MEGNR</name>
<dbReference type="EMBL" id="CAXKWB010007455">
    <property type="protein sequence ID" value="CAL4087217.1"/>
    <property type="molecule type" value="Genomic_DNA"/>
</dbReference>
<evidence type="ECO:0000313" key="6">
    <source>
        <dbReference type="Proteomes" id="UP001497623"/>
    </source>
</evidence>
<dbReference type="Proteomes" id="UP001497623">
    <property type="component" value="Unassembled WGS sequence"/>
</dbReference>
<proteinExistence type="inferred from homology"/>
<sequence length="651" mass="73672">MSPASEKELGRLSDEEYLIFRAKEEQNKDPCAAKCWLITAQALFPKNFGIQFEVYQIEKAAKNVKEAAKCLGTLLREFPRESILWREVDAIMLALRQTTSDSQVSFLIQLFHTLPKDVQLGLVLSAAERCQDTMTHCRLMLLLTTKFPETRAEQGLKLVETLLSAEKHTTGPMNPFRKMLVVDLLPCLLETSGLEVRPKILHNLLSRSIEFFVAYVTTPAKTTQGMFESEKKIEDPWQRLFSIVQLIGWNLGWELSSGFDNVSNREVILQRIQSFVEGGARLGGPKGDGGEDMREVLYTTLTIFLHALTDYIKRLYPDFNQDAGVGITSPPLTLVEAFIVPDREREESVIVPPKRSRQSLDEDPNIPIITVSRLYSTNPSGVPPLTPTTPTPISAGGISPALITAIKCWDLLNAYDTLRAEFMRLLDSLGTERWWWLQIFLIDLRIYQGHLTEAARELRHSLSRMLQASPPNPADIIVMNLKLASVLYAINNLSGAAEAVLEVIPHLPNFTGGGLTPELSVSASPNRRHLHMLALTRPQCLQFITTLLLHALRQRIMADRHHDDLCIGHLITLLQYEWPKYESVFEEVVQIMKKQGGFSYQLFYTYVTTPDILEEFMYLATKEGGNLQLDIIPVNHSNKKQRLMRVEGLNH</sequence>
<evidence type="ECO:0000256" key="2">
    <source>
        <dbReference type="ARBA" id="ARBA00010391"/>
    </source>
</evidence>
<dbReference type="PANTHER" id="PTHR16055:SF2">
    <property type="entry name" value="INTEGRATOR COMPLEX SUBUNIT 10"/>
    <property type="match status" value="1"/>
</dbReference>
<gene>
    <name evidence="5" type="ORF">MNOR_LOCUS13176</name>
</gene>
<evidence type="ECO:0000313" key="5">
    <source>
        <dbReference type="EMBL" id="CAL4087217.1"/>
    </source>
</evidence>
<evidence type="ECO:0000256" key="4">
    <source>
        <dbReference type="ARBA" id="ARBA00023242"/>
    </source>
</evidence>
<evidence type="ECO:0000256" key="3">
    <source>
        <dbReference type="ARBA" id="ARBA00016811"/>
    </source>
</evidence>
<dbReference type="InterPro" id="IPR026164">
    <property type="entry name" value="Int_cplx_su10"/>
</dbReference>
<protein>
    <recommendedName>
        <fullName evidence="3">Integrator complex subunit 10</fullName>
    </recommendedName>
</protein>
<accession>A0AAV2QHT9</accession>
<keyword evidence="6" id="KW-1185">Reference proteome</keyword>
<comment type="caution">
    <text evidence="5">The sequence shown here is derived from an EMBL/GenBank/DDBJ whole genome shotgun (WGS) entry which is preliminary data.</text>
</comment>
<dbReference type="PRINTS" id="PR02106">
    <property type="entry name" value="INTSUBUNIT10"/>
</dbReference>
<comment type="similarity">
    <text evidence="2">Belongs to the Integrator subunit 10 family.</text>
</comment>